<dbReference type="AlphaFoldDB" id="A0A7J7MBK3"/>
<dbReference type="PANTHER" id="PTHR14140">
    <property type="entry name" value="E3 UBIQUITIN-PROTEIN LIGASE UHRF-RELATED"/>
    <property type="match status" value="1"/>
</dbReference>
<dbReference type="InterPro" id="IPR045134">
    <property type="entry name" value="UHRF1/2-like"/>
</dbReference>
<dbReference type="GO" id="GO:0061630">
    <property type="term" value="F:ubiquitin protein ligase activity"/>
    <property type="evidence" value="ECO:0007669"/>
    <property type="project" value="TreeGrafter"/>
</dbReference>
<evidence type="ECO:0000313" key="2">
    <source>
        <dbReference type="Proteomes" id="UP000541444"/>
    </source>
</evidence>
<dbReference type="Proteomes" id="UP000541444">
    <property type="component" value="Unassembled WGS sequence"/>
</dbReference>
<dbReference type="PANTHER" id="PTHR14140:SF27">
    <property type="entry name" value="OS04G0289800 PROTEIN"/>
    <property type="match status" value="1"/>
</dbReference>
<keyword evidence="2" id="KW-1185">Reference proteome</keyword>
<name>A0A7J7MBK3_9MAGN</name>
<accession>A0A7J7MBK3</accession>
<organism evidence="1 2">
    <name type="scientific">Kingdonia uniflora</name>
    <dbReference type="NCBI Taxonomy" id="39325"/>
    <lineage>
        <taxon>Eukaryota</taxon>
        <taxon>Viridiplantae</taxon>
        <taxon>Streptophyta</taxon>
        <taxon>Embryophyta</taxon>
        <taxon>Tracheophyta</taxon>
        <taxon>Spermatophyta</taxon>
        <taxon>Magnoliopsida</taxon>
        <taxon>Ranunculales</taxon>
        <taxon>Circaeasteraceae</taxon>
        <taxon>Kingdonia</taxon>
    </lineage>
</organism>
<sequence>MVAGHGKSLHYVVENLQIMEIWMILKSQEEEGKRRIFSCEFSCLIYWKVITLSLTIPSARNFCKPCLRDAFIRKTFVRERTCHGSRRHLRTQKNVMKCPSCPTDISNFL</sequence>
<comment type="caution">
    <text evidence="1">The sequence shown here is derived from an EMBL/GenBank/DDBJ whole genome shotgun (WGS) entry which is preliminary data.</text>
</comment>
<protein>
    <submittedName>
        <fullName evidence="1">Uncharacterized protein</fullName>
    </submittedName>
</protein>
<evidence type="ECO:0000313" key="1">
    <source>
        <dbReference type="EMBL" id="KAF6152160.1"/>
    </source>
</evidence>
<reference evidence="1 2" key="1">
    <citation type="journal article" date="2020" name="IScience">
        <title>Genome Sequencing of the Endangered Kingdonia uniflora (Circaeasteraceae, Ranunculales) Reveals Potential Mechanisms of Evolutionary Specialization.</title>
        <authorList>
            <person name="Sun Y."/>
            <person name="Deng T."/>
            <person name="Zhang A."/>
            <person name="Moore M.J."/>
            <person name="Landis J.B."/>
            <person name="Lin N."/>
            <person name="Zhang H."/>
            <person name="Zhang X."/>
            <person name="Huang J."/>
            <person name="Zhang X."/>
            <person name="Sun H."/>
            <person name="Wang H."/>
        </authorList>
    </citation>
    <scope>NUCLEOTIDE SEQUENCE [LARGE SCALE GENOMIC DNA]</scope>
    <source>
        <strain evidence="1">TB1705</strain>
        <tissue evidence="1">Leaf</tissue>
    </source>
</reference>
<dbReference type="GO" id="GO:0016567">
    <property type="term" value="P:protein ubiquitination"/>
    <property type="evidence" value="ECO:0007669"/>
    <property type="project" value="TreeGrafter"/>
</dbReference>
<proteinExistence type="predicted"/>
<dbReference type="EMBL" id="JACGCM010001654">
    <property type="protein sequence ID" value="KAF6152160.1"/>
    <property type="molecule type" value="Genomic_DNA"/>
</dbReference>
<gene>
    <name evidence="1" type="ORF">GIB67_005806</name>
</gene>
<dbReference type="GO" id="GO:0044027">
    <property type="term" value="P:negative regulation of gene expression via chromosomal CpG island methylation"/>
    <property type="evidence" value="ECO:0007669"/>
    <property type="project" value="TreeGrafter"/>
</dbReference>
<dbReference type="OrthoDB" id="1738677at2759"/>